<sequence>METLYTQPAKERLEAKNQQFVHKVLDRFEFDLGSSYSFLDQYRELNPKLSYASNIQLPAVVEFIDQNIKVDYPDENKMVNKPGFMRQILDFKQSEDILVDDSSEVQIDTITSYENRQANSYDLQSQQNQKEVIQEKEKLKQEMLELAAKNVNFVNEQQDEVAKQQDLDFLDSVLDFN</sequence>
<keyword evidence="1" id="KW-0175">Coiled coil</keyword>
<evidence type="ECO:0000313" key="3">
    <source>
        <dbReference type="Proteomes" id="UP000039865"/>
    </source>
</evidence>
<dbReference type="AlphaFoldDB" id="A0A078AFF4"/>
<protein>
    <submittedName>
        <fullName evidence="2">Uncharacterized protein</fullName>
    </submittedName>
</protein>
<reference evidence="2 3" key="1">
    <citation type="submission" date="2014-06" db="EMBL/GenBank/DDBJ databases">
        <authorList>
            <person name="Swart Estienne"/>
        </authorList>
    </citation>
    <scope>NUCLEOTIDE SEQUENCE [LARGE SCALE GENOMIC DNA]</scope>
    <source>
        <strain evidence="2 3">130c</strain>
    </source>
</reference>
<feature type="coiled-coil region" evidence="1">
    <location>
        <begin position="129"/>
        <end position="156"/>
    </location>
</feature>
<dbReference type="InParanoid" id="A0A078AFF4"/>
<evidence type="ECO:0000256" key="1">
    <source>
        <dbReference type="SAM" id="Coils"/>
    </source>
</evidence>
<organism evidence="2 3">
    <name type="scientific">Stylonychia lemnae</name>
    <name type="common">Ciliate</name>
    <dbReference type="NCBI Taxonomy" id="5949"/>
    <lineage>
        <taxon>Eukaryota</taxon>
        <taxon>Sar</taxon>
        <taxon>Alveolata</taxon>
        <taxon>Ciliophora</taxon>
        <taxon>Intramacronucleata</taxon>
        <taxon>Spirotrichea</taxon>
        <taxon>Stichotrichia</taxon>
        <taxon>Sporadotrichida</taxon>
        <taxon>Oxytrichidae</taxon>
        <taxon>Stylonychinae</taxon>
        <taxon>Stylonychia</taxon>
    </lineage>
</organism>
<dbReference type="Proteomes" id="UP000039865">
    <property type="component" value="Unassembled WGS sequence"/>
</dbReference>
<keyword evidence="3" id="KW-1185">Reference proteome</keyword>
<gene>
    <name evidence="2" type="primary">Contig10381.g11073</name>
    <name evidence="2" type="ORF">STYLEM_9253</name>
</gene>
<dbReference type="EMBL" id="CCKQ01008792">
    <property type="protein sequence ID" value="CDW80257.1"/>
    <property type="molecule type" value="Genomic_DNA"/>
</dbReference>
<accession>A0A078AFF4</accession>
<proteinExistence type="predicted"/>
<name>A0A078AFF4_STYLE</name>
<evidence type="ECO:0000313" key="2">
    <source>
        <dbReference type="EMBL" id="CDW80257.1"/>
    </source>
</evidence>